<evidence type="ECO:0000313" key="1">
    <source>
        <dbReference type="Proteomes" id="UP000694863"/>
    </source>
</evidence>
<name>A0AC55DB31_ECHTE</name>
<proteinExistence type="predicted"/>
<accession>A0AC55DB31</accession>
<reference evidence="2" key="1">
    <citation type="submission" date="2025-08" db="UniProtKB">
        <authorList>
            <consortium name="RefSeq"/>
        </authorList>
    </citation>
    <scope>IDENTIFICATION</scope>
</reference>
<evidence type="ECO:0000313" key="2">
    <source>
        <dbReference type="RefSeq" id="XP_045148945.1"/>
    </source>
</evidence>
<keyword evidence="1" id="KW-1185">Reference proteome</keyword>
<dbReference type="RefSeq" id="XP_045148945.1">
    <property type="nucleotide sequence ID" value="XM_045293010.1"/>
</dbReference>
<sequence>MENDFYDLVRTIGGDLVEKVDLIDKFEHPKKKISWEEDVAGASVFADLETTWGGPPLFRSLTHKTSHCYRITYRHTERTLSQPEVQRIHQTVQEAVVRVLGVEGRF</sequence>
<protein>
    <submittedName>
        <fullName evidence="2">Phenylalanine--tRNA ligase, mitochondrial-like</fullName>
    </submittedName>
</protein>
<gene>
    <name evidence="2" type="primary">LOC123522022</name>
</gene>
<dbReference type="Proteomes" id="UP000694863">
    <property type="component" value="Unplaced"/>
</dbReference>
<organism evidence="1 2">
    <name type="scientific">Echinops telfairi</name>
    <name type="common">Lesser hedgehog tenrec</name>
    <dbReference type="NCBI Taxonomy" id="9371"/>
    <lineage>
        <taxon>Eukaryota</taxon>
        <taxon>Metazoa</taxon>
        <taxon>Chordata</taxon>
        <taxon>Craniata</taxon>
        <taxon>Vertebrata</taxon>
        <taxon>Euteleostomi</taxon>
        <taxon>Mammalia</taxon>
        <taxon>Eutheria</taxon>
        <taxon>Afrotheria</taxon>
        <taxon>Tenrecidae</taxon>
        <taxon>Tenrecinae</taxon>
        <taxon>Echinops</taxon>
    </lineage>
</organism>